<accession>A0A377XI28</accession>
<dbReference type="Proteomes" id="UP000254340">
    <property type="component" value="Unassembled WGS sequence"/>
</dbReference>
<name>A0A377XI28_KLEPN</name>
<dbReference type="EMBL" id="UGLH01000006">
    <property type="protein sequence ID" value="STT82917.1"/>
    <property type="molecule type" value="Genomic_DNA"/>
</dbReference>
<gene>
    <name evidence="1" type="ORF">NCTC5047_03901</name>
</gene>
<proteinExistence type="predicted"/>
<reference evidence="1 2" key="1">
    <citation type="submission" date="2018-06" db="EMBL/GenBank/DDBJ databases">
        <authorList>
            <consortium name="Pathogen Informatics"/>
            <person name="Doyle S."/>
        </authorList>
    </citation>
    <scope>NUCLEOTIDE SEQUENCE [LARGE SCALE GENOMIC DNA]</scope>
    <source>
        <strain evidence="1 2">NCTC5047</strain>
    </source>
</reference>
<evidence type="ECO:0000313" key="1">
    <source>
        <dbReference type="EMBL" id="STT82917.1"/>
    </source>
</evidence>
<sequence length="110" mass="12531">MTGSQRPIGPLTQQRRPAVRLHLRWAIRNRGLKQFARQILRQHLLAGGHDGEPATGVFQLTDVAWPRQAGQRCLRFRMQLFGFNAELAGGYLQKMAGQAWNIFPALAQRR</sequence>
<protein>
    <submittedName>
        <fullName evidence="1">Uncharacterized protein</fullName>
    </submittedName>
</protein>
<evidence type="ECO:0000313" key="2">
    <source>
        <dbReference type="Proteomes" id="UP000254340"/>
    </source>
</evidence>
<organism evidence="1 2">
    <name type="scientific">Klebsiella pneumoniae</name>
    <dbReference type="NCBI Taxonomy" id="573"/>
    <lineage>
        <taxon>Bacteria</taxon>
        <taxon>Pseudomonadati</taxon>
        <taxon>Pseudomonadota</taxon>
        <taxon>Gammaproteobacteria</taxon>
        <taxon>Enterobacterales</taxon>
        <taxon>Enterobacteriaceae</taxon>
        <taxon>Klebsiella/Raoultella group</taxon>
        <taxon>Klebsiella</taxon>
        <taxon>Klebsiella pneumoniae complex</taxon>
    </lineage>
</organism>
<dbReference type="AlphaFoldDB" id="A0A377XI28"/>